<evidence type="ECO:0000313" key="4">
    <source>
        <dbReference type="Proteomes" id="UP000528555"/>
    </source>
</evidence>
<comment type="caution">
    <text evidence="3">The sequence shown here is derived from an EMBL/GenBank/DDBJ whole genome shotgun (WGS) entry which is preliminary data.</text>
</comment>
<sequence>MKKVYICSDSATGIFSGIYEAWRRKDQQDSGIALAGHVEPELFCTYEEVEENREKAAAVDRMICRHLGGTAYQEISQAVLSDDPGRGDAILGTMMEARHIPDSRRIMEHLTHPDVEKVFELSRRVGAEAHALKGFVRFRELKGGILCAVIRPKSQVLPCLAPHFEERLPKENWMIYDKSHRMFAVHESGRRWVLVWAEESCLEEFCLEELEVSEQEKRYEKLWRGFCETISISEREDKKAQAQHLPFRFRPYMTEFSQGG</sequence>
<dbReference type="InterPro" id="IPR023875">
    <property type="entry name" value="DNA_repair_put"/>
</dbReference>
<accession>A0A850HH75</accession>
<reference evidence="4 5" key="1">
    <citation type="journal article" date="2020" name="Cell Host Microbe">
        <title>Functional and Genomic Variation between Human-Derived Isolates of Lachnospiraceae Reveals Inter- and Intra-Species Diversity.</title>
        <authorList>
            <person name="Sorbara M.T."/>
            <person name="Littmann E.R."/>
            <person name="Fontana E."/>
            <person name="Moody T.U."/>
            <person name="Kohout C.E."/>
            <person name="Gjonbalaj M."/>
            <person name="Eaton V."/>
            <person name="Seok R."/>
            <person name="Leiner I.M."/>
            <person name="Pamer E.G."/>
        </authorList>
    </citation>
    <scope>NUCLEOTIDE SEQUENCE [LARGE SCALE GENOMIC DNA]</scope>
    <source>
        <strain evidence="3 4">MSK.17.11</strain>
        <strain evidence="2 5">MSK.17.38</strain>
    </source>
</reference>
<dbReference type="Pfam" id="PF13566">
    <property type="entry name" value="DUF4130"/>
    <property type="match status" value="1"/>
</dbReference>
<evidence type="ECO:0000313" key="3">
    <source>
        <dbReference type="EMBL" id="NVH57429.1"/>
    </source>
</evidence>
<evidence type="ECO:0000259" key="1">
    <source>
        <dbReference type="Pfam" id="PF13566"/>
    </source>
</evidence>
<dbReference type="Proteomes" id="UP000528555">
    <property type="component" value="Unassembled WGS sequence"/>
</dbReference>
<organism evidence="3 4">
    <name type="scientific">Dorea phocaeensis</name>
    <dbReference type="NCBI Taxonomy" id="2040291"/>
    <lineage>
        <taxon>Bacteria</taxon>
        <taxon>Bacillati</taxon>
        <taxon>Bacillota</taxon>
        <taxon>Clostridia</taxon>
        <taxon>Lachnospirales</taxon>
        <taxon>Lachnospiraceae</taxon>
        <taxon>Dorea</taxon>
    </lineage>
</organism>
<proteinExistence type="predicted"/>
<dbReference type="NCBIfam" id="TIGR03915">
    <property type="entry name" value="SAM_7_link_chp"/>
    <property type="match status" value="1"/>
</dbReference>
<feature type="domain" description="DUF4130" evidence="1">
    <location>
        <begin position="99"/>
        <end position="255"/>
    </location>
</feature>
<name>A0A850HH75_9FIRM</name>
<dbReference type="Proteomes" id="UP000701680">
    <property type="component" value="Unassembled WGS sequence"/>
</dbReference>
<gene>
    <name evidence="3" type="ORF">G5A66_01950</name>
    <name evidence="2" type="ORF">G5A75_00860</name>
</gene>
<dbReference type="EMBL" id="JAAIUO010000001">
    <property type="protein sequence ID" value="NSK13442.1"/>
    <property type="molecule type" value="Genomic_DNA"/>
</dbReference>
<dbReference type="EMBL" id="JAAITX010000001">
    <property type="protein sequence ID" value="NVH57429.1"/>
    <property type="molecule type" value="Genomic_DNA"/>
</dbReference>
<evidence type="ECO:0000313" key="2">
    <source>
        <dbReference type="EMBL" id="NSK13442.1"/>
    </source>
</evidence>
<dbReference type="InterPro" id="IPR025404">
    <property type="entry name" value="DUF4130"/>
</dbReference>
<reference evidence="3" key="2">
    <citation type="submission" date="2020-02" db="EMBL/GenBank/DDBJ databases">
        <authorList>
            <person name="Littmann E."/>
            <person name="Sorbara M."/>
        </authorList>
    </citation>
    <scope>NUCLEOTIDE SEQUENCE</scope>
    <source>
        <strain evidence="3">MSK.17.11</strain>
        <strain evidence="2">MSK.17.38</strain>
    </source>
</reference>
<protein>
    <submittedName>
        <fullName evidence="3">DNA metabolism protein</fullName>
    </submittedName>
</protein>
<dbReference type="RefSeq" id="WP_173814144.1">
    <property type="nucleotide sequence ID" value="NZ_JAAITX010000001.1"/>
</dbReference>
<evidence type="ECO:0000313" key="5">
    <source>
        <dbReference type="Proteomes" id="UP000701680"/>
    </source>
</evidence>
<dbReference type="AlphaFoldDB" id="A0A850HH75"/>
<keyword evidence="4" id="KW-1185">Reference proteome</keyword>